<feature type="region of interest" description="Disordered" evidence="1">
    <location>
        <begin position="241"/>
        <end position="281"/>
    </location>
</feature>
<evidence type="ECO:0000256" key="1">
    <source>
        <dbReference type="SAM" id="MobiDB-lite"/>
    </source>
</evidence>
<sequence length="366" mass="40835">MGTTGSHPDIYNNSNELQSCRQMRYIRRSVPKKYSLPAHLSCYPGTKQKFFPPPILHTKFHELGENVLDIASDTVNFDKFLKQSADDGDKEQRRVLFRKSTVDDSAFRKISEIPTKSEKKLSFSPMLDVSLPDKSSPTESGWRKVAAKVSSTSSVSSGVGSVSEEDAEIDAEAVEEKKPMQSEEIGVEHENEAQKVVEQTPVPLSSDTHIPRRSLDSGTSFEEEDAKSAAVGDFETVFEEHENADGDLSVDEAQKTESRKKRASRSKKNSHKYSLAKSFQKMRKRAVSLPSTYVGNLLKKKIHKKRTTSNKTYVLCPSFDLITNLAFAFQMLQGLTKEDSCDANPFGGVHIGFFLQTVFFSTLTLG</sequence>
<accession>A0A183DVM0</accession>
<keyword evidence="3" id="KW-1185">Reference proteome</keyword>
<organism evidence="4">
    <name type="scientific">Gongylonema pulchrum</name>
    <dbReference type="NCBI Taxonomy" id="637853"/>
    <lineage>
        <taxon>Eukaryota</taxon>
        <taxon>Metazoa</taxon>
        <taxon>Ecdysozoa</taxon>
        <taxon>Nematoda</taxon>
        <taxon>Chromadorea</taxon>
        <taxon>Rhabditida</taxon>
        <taxon>Spirurina</taxon>
        <taxon>Spiruromorpha</taxon>
        <taxon>Spiruroidea</taxon>
        <taxon>Gongylonematidae</taxon>
        <taxon>Gongylonema</taxon>
    </lineage>
</organism>
<protein>
    <submittedName>
        <fullName evidence="4">Suppressor protein SRP40-like</fullName>
    </submittedName>
</protein>
<feature type="region of interest" description="Disordered" evidence="1">
    <location>
        <begin position="153"/>
        <end position="226"/>
    </location>
</feature>
<evidence type="ECO:0000313" key="2">
    <source>
        <dbReference type="EMBL" id="VDN20995.1"/>
    </source>
</evidence>
<dbReference type="Proteomes" id="UP000271098">
    <property type="component" value="Unassembled WGS sequence"/>
</dbReference>
<feature type="compositionally biased region" description="Low complexity" evidence="1">
    <location>
        <begin position="153"/>
        <end position="162"/>
    </location>
</feature>
<evidence type="ECO:0000313" key="3">
    <source>
        <dbReference type="Proteomes" id="UP000271098"/>
    </source>
</evidence>
<reference evidence="2 3" key="2">
    <citation type="submission" date="2018-11" db="EMBL/GenBank/DDBJ databases">
        <authorList>
            <consortium name="Pathogen Informatics"/>
        </authorList>
    </citation>
    <scope>NUCLEOTIDE SEQUENCE [LARGE SCALE GENOMIC DNA]</scope>
</reference>
<reference evidence="4" key="1">
    <citation type="submission" date="2016-06" db="UniProtKB">
        <authorList>
            <consortium name="WormBaseParasite"/>
        </authorList>
    </citation>
    <scope>IDENTIFICATION</scope>
</reference>
<proteinExistence type="predicted"/>
<feature type="compositionally biased region" description="Basic residues" evidence="1">
    <location>
        <begin position="258"/>
        <end position="271"/>
    </location>
</feature>
<dbReference type="AlphaFoldDB" id="A0A183DVM0"/>
<feature type="compositionally biased region" description="Basic and acidic residues" evidence="1">
    <location>
        <begin position="174"/>
        <end position="195"/>
    </location>
</feature>
<feature type="compositionally biased region" description="Acidic residues" evidence="1">
    <location>
        <begin position="163"/>
        <end position="173"/>
    </location>
</feature>
<dbReference type="EMBL" id="UYRT01079583">
    <property type="protein sequence ID" value="VDN20995.1"/>
    <property type="molecule type" value="Genomic_DNA"/>
</dbReference>
<evidence type="ECO:0000313" key="4">
    <source>
        <dbReference type="WBParaSite" id="GPUH_0001277501-mRNA-1"/>
    </source>
</evidence>
<gene>
    <name evidence="2" type="ORF">GPUH_LOCUS12761</name>
</gene>
<name>A0A183DVM0_9BILA</name>
<dbReference type="WBParaSite" id="GPUH_0001277501-mRNA-1">
    <property type="protein sequence ID" value="GPUH_0001277501-mRNA-1"/>
    <property type="gene ID" value="GPUH_0001277501"/>
</dbReference>
<dbReference type="OrthoDB" id="10678270at2759"/>